<gene>
    <name evidence="3" type="ORF">SAMN05444417_1966</name>
</gene>
<feature type="domain" description="DUF3859" evidence="2">
    <location>
        <begin position="52"/>
        <end position="146"/>
    </location>
</feature>
<name>A0A1M6EES6_9RHOB</name>
<keyword evidence="4" id="KW-1185">Reference proteome</keyword>
<keyword evidence="1" id="KW-0732">Signal</keyword>
<dbReference type="EMBL" id="FQYO01000003">
    <property type="protein sequence ID" value="SHI83965.1"/>
    <property type="molecule type" value="Genomic_DNA"/>
</dbReference>
<dbReference type="RefSeq" id="WP_073329284.1">
    <property type="nucleotide sequence ID" value="NZ_FQYO01000003.1"/>
</dbReference>
<proteinExistence type="predicted"/>
<dbReference type="AlphaFoldDB" id="A0A1M6EES6"/>
<feature type="chain" id="PRO_5012590301" description="DUF3859 domain-containing protein" evidence="1">
    <location>
        <begin position="22"/>
        <end position="161"/>
    </location>
</feature>
<evidence type="ECO:0000313" key="4">
    <source>
        <dbReference type="Proteomes" id="UP000184292"/>
    </source>
</evidence>
<feature type="signal peptide" evidence="1">
    <location>
        <begin position="1"/>
        <end position="21"/>
    </location>
</feature>
<dbReference type="Proteomes" id="UP000184292">
    <property type="component" value="Unassembled WGS sequence"/>
</dbReference>
<accession>A0A1M6EES6</accession>
<dbReference type="Gene3D" id="2.60.40.2390">
    <property type="match status" value="1"/>
</dbReference>
<sequence length="161" mass="16450">MKRHLAAAAILAAFGATAARAEQIGASVAAWQAGVVCAGEFGQSGSAADIAFIARTQTVPAVVGMGFGIRAQVNVPGGVPDATITVDHPPFTPGGPTREQYSAGLSDQGMSGFFYRFETPQEAAVGNWTVTASANGVVIYSLDFEVVQARQGDGLLQACGM</sequence>
<evidence type="ECO:0000313" key="3">
    <source>
        <dbReference type="EMBL" id="SHI83965.1"/>
    </source>
</evidence>
<dbReference type="Pfam" id="PF12975">
    <property type="entry name" value="DUF3859"/>
    <property type="match status" value="1"/>
</dbReference>
<dbReference type="InterPro" id="IPR024331">
    <property type="entry name" value="DUF3859"/>
</dbReference>
<organism evidence="3 4">
    <name type="scientific">Wenxinia saemankumensis</name>
    <dbReference type="NCBI Taxonomy" id="1447782"/>
    <lineage>
        <taxon>Bacteria</taxon>
        <taxon>Pseudomonadati</taxon>
        <taxon>Pseudomonadota</taxon>
        <taxon>Alphaproteobacteria</taxon>
        <taxon>Rhodobacterales</taxon>
        <taxon>Roseobacteraceae</taxon>
        <taxon>Wenxinia</taxon>
    </lineage>
</organism>
<evidence type="ECO:0000256" key="1">
    <source>
        <dbReference type="SAM" id="SignalP"/>
    </source>
</evidence>
<evidence type="ECO:0000259" key="2">
    <source>
        <dbReference type="Pfam" id="PF12975"/>
    </source>
</evidence>
<dbReference type="STRING" id="1447782.SAMN05444417_1966"/>
<reference evidence="3 4" key="1">
    <citation type="submission" date="2016-11" db="EMBL/GenBank/DDBJ databases">
        <authorList>
            <person name="Jaros S."/>
            <person name="Januszkiewicz K."/>
            <person name="Wedrychowicz H."/>
        </authorList>
    </citation>
    <scope>NUCLEOTIDE SEQUENCE [LARGE SCALE GENOMIC DNA]</scope>
    <source>
        <strain evidence="3 4">DSM 100565</strain>
    </source>
</reference>
<dbReference type="OrthoDB" id="7864302at2"/>
<protein>
    <recommendedName>
        <fullName evidence="2">DUF3859 domain-containing protein</fullName>
    </recommendedName>
</protein>